<keyword evidence="4" id="KW-0653">Protein transport</keyword>
<evidence type="ECO:0000259" key="6">
    <source>
        <dbReference type="Pfam" id="PF00496"/>
    </source>
</evidence>
<evidence type="ECO:0000256" key="5">
    <source>
        <dbReference type="SAM" id="SignalP"/>
    </source>
</evidence>
<evidence type="ECO:0000256" key="2">
    <source>
        <dbReference type="ARBA" id="ARBA00022729"/>
    </source>
</evidence>
<comment type="caution">
    <text evidence="7">The sequence shown here is derived from an EMBL/GenBank/DDBJ whole genome shotgun (WGS) entry which is preliminary data.</text>
</comment>
<dbReference type="CDD" id="cd08493">
    <property type="entry name" value="PBP2_DppA_like"/>
    <property type="match status" value="1"/>
</dbReference>
<comment type="similarity">
    <text evidence="1">Belongs to the bacterial solute-binding protein 5 family.</text>
</comment>
<evidence type="ECO:0000313" key="7">
    <source>
        <dbReference type="EMBL" id="MBD1597361.1"/>
    </source>
</evidence>
<dbReference type="Gene3D" id="3.90.76.10">
    <property type="entry name" value="Dipeptide-binding Protein, Domain 1"/>
    <property type="match status" value="1"/>
</dbReference>
<dbReference type="Gene3D" id="3.40.190.10">
    <property type="entry name" value="Periplasmic binding protein-like II"/>
    <property type="match status" value="1"/>
</dbReference>
<proteinExistence type="inferred from homology"/>
<sequence length="530" mass="59304">MSTHNTMIAALLGLSWLASAEAASTLVFCSEASPAGFDIAQYTSGTDNDASEPIYNRLAEFEKGGTLAVPALAERWEVSDDGLAWTFYLRPGVKFHSNTQFKPSRDFNADDVVFTFTRMLDPQHPFRRAYPSEFPFFTSMGLDRNIEQVSKTGPMTVVFRLKHVDAAFIQNLAMNFAAILSAEYAAQLLAQGKPSDINHQPIGTGPFRFARYQKDAQIRYRAHPNYWAPERVKLDQLVFAINTDASVRMQKLRRNECQVTLNPRPADLPALEQAPGIKVLQQAGYNLGYVAYNTERAPFDQLPVRQALDMAIDKPRILKAVYHGSGQLAVNAMPPTQWSYDTTLVDAPYDPEKAKQLLRQAGVQEGTEVTLWAMPVQRPYNPNARLMAEMLQADWAKVGIKANIVSYEWGEYLKRTQNGEHDIALLGWTGDNGDPDNWLATLYSCASIGSNNAARWCDSTYDRLVTEAKHSTDRATRTTLYQQAQQRLKQQVPITPIAHSTVNQPVSIQVEGFVVSPLGRNSFTDVQWVD</sequence>
<reference evidence="7 8" key="1">
    <citation type="journal article" date="2020" name="Insects">
        <title>Bacteria Belonging to Pseudomonas typographi sp. nov. from the Bark Beetle Ips typographus Have Genomic Potential to Aid in the Host Ecology.</title>
        <authorList>
            <person name="Peral-Aranega E."/>
            <person name="Saati-Santamaria Z."/>
            <person name="Kolarik M."/>
            <person name="Rivas R."/>
            <person name="Garcia-Fraile P."/>
        </authorList>
    </citation>
    <scope>NUCLEOTIDE SEQUENCE [LARGE SCALE GENOMIC DNA]</scope>
    <source>
        <strain evidence="7 8">CA3A</strain>
    </source>
</reference>
<evidence type="ECO:0000256" key="1">
    <source>
        <dbReference type="ARBA" id="ARBA00005695"/>
    </source>
</evidence>
<evidence type="ECO:0000256" key="3">
    <source>
        <dbReference type="ARBA" id="ARBA00022856"/>
    </source>
</evidence>
<dbReference type="InterPro" id="IPR030678">
    <property type="entry name" value="Peptide/Ni-bd"/>
</dbReference>
<keyword evidence="8" id="KW-1185">Reference proteome</keyword>
<dbReference type="PIRSF" id="PIRSF002741">
    <property type="entry name" value="MppA"/>
    <property type="match status" value="1"/>
</dbReference>
<dbReference type="RefSeq" id="WP_190416791.1">
    <property type="nucleotide sequence ID" value="NZ_JAAOCA010000002.1"/>
</dbReference>
<protein>
    <submittedName>
        <fullName evidence="7">ABC transporter substrate-binding protein</fullName>
    </submittedName>
</protein>
<accession>A0ABR7YVZ3</accession>
<evidence type="ECO:0000313" key="8">
    <source>
        <dbReference type="Proteomes" id="UP000805841"/>
    </source>
</evidence>
<dbReference type="PANTHER" id="PTHR30290:SF38">
    <property type="entry name" value="D,D-DIPEPTIDE-BINDING PERIPLASMIC PROTEIN DDPA-RELATED"/>
    <property type="match status" value="1"/>
</dbReference>
<dbReference type="EMBL" id="JAAOCA010000002">
    <property type="protein sequence ID" value="MBD1597361.1"/>
    <property type="molecule type" value="Genomic_DNA"/>
</dbReference>
<dbReference type="InterPro" id="IPR000914">
    <property type="entry name" value="SBP_5_dom"/>
</dbReference>
<feature type="domain" description="Solute-binding protein family 5" evidence="6">
    <location>
        <begin position="69"/>
        <end position="448"/>
    </location>
</feature>
<feature type="chain" id="PRO_5045440750" evidence="5">
    <location>
        <begin position="21"/>
        <end position="530"/>
    </location>
</feature>
<gene>
    <name evidence="7" type="ORF">HAQ05_01350</name>
</gene>
<keyword evidence="4" id="KW-0813">Transport</keyword>
<dbReference type="SUPFAM" id="SSF53850">
    <property type="entry name" value="Periplasmic binding protein-like II"/>
    <property type="match status" value="1"/>
</dbReference>
<dbReference type="Pfam" id="PF00496">
    <property type="entry name" value="SBP_bac_5"/>
    <property type="match status" value="1"/>
</dbReference>
<dbReference type="PANTHER" id="PTHR30290">
    <property type="entry name" value="PERIPLASMIC BINDING COMPONENT OF ABC TRANSPORTER"/>
    <property type="match status" value="1"/>
</dbReference>
<evidence type="ECO:0000256" key="4">
    <source>
        <dbReference type="ARBA" id="ARBA00022927"/>
    </source>
</evidence>
<dbReference type="Proteomes" id="UP000805841">
    <property type="component" value="Unassembled WGS sequence"/>
</dbReference>
<keyword evidence="3" id="KW-0571">Peptide transport</keyword>
<feature type="signal peptide" evidence="5">
    <location>
        <begin position="1"/>
        <end position="20"/>
    </location>
</feature>
<dbReference type="InterPro" id="IPR039424">
    <property type="entry name" value="SBP_5"/>
</dbReference>
<name>A0ABR7YVZ3_9PSED</name>
<dbReference type="Gene3D" id="3.10.105.10">
    <property type="entry name" value="Dipeptide-binding Protein, Domain 3"/>
    <property type="match status" value="1"/>
</dbReference>
<keyword evidence="2 5" id="KW-0732">Signal</keyword>
<organism evidence="7 8">
    <name type="scientific">Pseudomonas typographi</name>
    <dbReference type="NCBI Taxonomy" id="2715964"/>
    <lineage>
        <taxon>Bacteria</taxon>
        <taxon>Pseudomonadati</taxon>
        <taxon>Pseudomonadota</taxon>
        <taxon>Gammaproteobacteria</taxon>
        <taxon>Pseudomonadales</taxon>
        <taxon>Pseudomonadaceae</taxon>
        <taxon>Pseudomonas</taxon>
    </lineage>
</organism>